<accession>A0A5D2BHB8</accession>
<dbReference type="EMBL" id="CM017708">
    <property type="protein sequence ID" value="TYG56517.1"/>
    <property type="molecule type" value="Genomic_DNA"/>
</dbReference>
<evidence type="ECO:0000313" key="2">
    <source>
        <dbReference type="Proteomes" id="UP000323506"/>
    </source>
</evidence>
<organism evidence="1 2">
    <name type="scientific">Gossypium darwinii</name>
    <name type="common">Darwin's cotton</name>
    <name type="synonym">Gossypium barbadense var. darwinii</name>
    <dbReference type="NCBI Taxonomy" id="34276"/>
    <lineage>
        <taxon>Eukaryota</taxon>
        <taxon>Viridiplantae</taxon>
        <taxon>Streptophyta</taxon>
        <taxon>Embryophyta</taxon>
        <taxon>Tracheophyta</taxon>
        <taxon>Spermatophyta</taxon>
        <taxon>Magnoliopsida</taxon>
        <taxon>eudicotyledons</taxon>
        <taxon>Gunneridae</taxon>
        <taxon>Pentapetalae</taxon>
        <taxon>rosids</taxon>
        <taxon>malvids</taxon>
        <taxon>Malvales</taxon>
        <taxon>Malvaceae</taxon>
        <taxon>Malvoideae</taxon>
        <taxon>Gossypium</taxon>
    </lineage>
</organism>
<evidence type="ECO:0000313" key="1">
    <source>
        <dbReference type="EMBL" id="TYG56517.1"/>
    </source>
</evidence>
<proteinExistence type="predicted"/>
<dbReference type="AlphaFoldDB" id="A0A5D2BHB8"/>
<evidence type="ECO:0008006" key="3">
    <source>
        <dbReference type="Google" id="ProtNLM"/>
    </source>
</evidence>
<sequence length="90" mass="10625">MRTTLRAKKKFKSIDGTIEQLDVDFSEFEDWWTVNSMMVSWMLNIIEPTLRSTINYMDIAKDLWEDIKERLSIANGPRVQQIKVELANCK</sequence>
<dbReference type="Proteomes" id="UP000323506">
    <property type="component" value="Chromosome D08"/>
</dbReference>
<dbReference type="PANTHER" id="PTHR37610">
    <property type="entry name" value="CCHC-TYPE DOMAIN-CONTAINING PROTEIN"/>
    <property type="match status" value="1"/>
</dbReference>
<reference evidence="1 2" key="1">
    <citation type="submission" date="2019-06" db="EMBL/GenBank/DDBJ databases">
        <title>WGS assembly of Gossypium darwinii.</title>
        <authorList>
            <person name="Chen Z.J."/>
            <person name="Sreedasyam A."/>
            <person name="Ando A."/>
            <person name="Song Q."/>
            <person name="De L."/>
            <person name="Hulse-Kemp A."/>
            <person name="Ding M."/>
            <person name="Ye W."/>
            <person name="Kirkbride R."/>
            <person name="Jenkins J."/>
            <person name="Plott C."/>
            <person name="Lovell J."/>
            <person name="Lin Y.-M."/>
            <person name="Vaughn R."/>
            <person name="Liu B."/>
            <person name="Li W."/>
            <person name="Simpson S."/>
            <person name="Scheffler B."/>
            <person name="Saski C."/>
            <person name="Grover C."/>
            <person name="Hu G."/>
            <person name="Conover J."/>
            <person name="Carlson J."/>
            <person name="Shu S."/>
            <person name="Boston L."/>
            <person name="Williams M."/>
            <person name="Peterson D."/>
            <person name="Mcgee K."/>
            <person name="Jones D."/>
            <person name="Wendel J."/>
            <person name="Stelly D."/>
            <person name="Grimwood J."/>
            <person name="Schmutz J."/>
        </authorList>
    </citation>
    <scope>NUCLEOTIDE SEQUENCE [LARGE SCALE GENOMIC DNA]</scope>
    <source>
        <strain evidence="1">1808015.09</strain>
    </source>
</reference>
<gene>
    <name evidence="1" type="ORF">ES288_D08G070300v1</name>
</gene>
<keyword evidence="2" id="KW-1185">Reference proteome</keyword>
<name>A0A5D2BHB8_GOSDA</name>
<dbReference type="PANTHER" id="PTHR37610:SF101">
    <property type="entry name" value="(RAPE) HYPOTHETICAL PROTEIN"/>
    <property type="match status" value="1"/>
</dbReference>
<protein>
    <recommendedName>
        <fullName evidence="3">Retrotransposon Copia-like N-terminal domain-containing protein</fullName>
    </recommendedName>
</protein>